<dbReference type="AlphaFoldDB" id="A0A4Q7CWK5"/>
<evidence type="ECO:0000313" key="1">
    <source>
        <dbReference type="EMBL" id="RZI30343.1"/>
    </source>
</evidence>
<name>A0A4Q7CWK5_9PSED</name>
<gene>
    <name evidence="1" type="ORF">EUX57_18365</name>
</gene>
<sequence length="89" mass="9634">MIQGCLGKNCGRGLAPDGHRYLHNSAAPNRNHDAKRVALDLRRPVKPRWPNAGLNPWATRQDAGLAALGQGWPIAAAHGFKPAFGHTEH</sequence>
<comment type="caution">
    <text evidence="1">The sequence shown here is derived from an EMBL/GenBank/DDBJ whole genome shotgun (WGS) entry which is preliminary data.</text>
</comment>
<proteinExistence type="predicted"/>
<dbReference type="Proteomes" id="UP000293369">
    <property type="component" value="Unassembled WGS sequence"/>
</dbReference>
<dbReference type="EMBL" id="SGFE01000037">
    <property type="protein sequence ID" value="RZI30343.1"/>
    <property type="molecule type" value="Genomic_DNA"/>
</dbReference>
<protein>
    <submittedName>
        <fullName evidence="1">Uncharacterized protein</fullName>
    </submittedName>
</protein>
<organism evidence="1 2">
    <name type="scientific">Pseudomonas orientalis</name>
    <dbReference type="NCBI Taxonomy" id="76758"/>
    <lineage>
        <taxon>Bacteria</taxon>
        <taxon>Pseudomonadati</taxon>
        <taxon>Pseudomonadota</taxon>
        <taxon>Gammaproteobacteria</taxon>
        <taxon>Pseudomonadales</taxon>
        <taxon>Pseudomonadaceae</taxon>
        <taxon>Pseudomonas</taxon>
    </lineage>
</organism>
<reference evidence="1 2" key="1">
    <citation type="submission" date="2019-02" db="EMBL/GenBank/DDBJ databases">
        <title>Pseudomonas spp from wheat grain.</title>
        <authorList>
            <person name="Cho G.-S."/>
            <person name="Franz C.M.A.P."/>
        </authorList>
    </citation>
    <scope>NUCLEOTIDE SEQUENCE [LARGE SCALE GENOMIC DNA]</scope>
    <source>
        <strain evidence="1 2">133NRW</strain>
    </source>
</reference>
<evidence type="ECO:0000313" key="2">
    <source>
        <dbReference type="Proteomes" id="UP000293369"/>
    </source>
</evidence>
<accession>A0A4Q7CWK5</accession>